<evidence type="ECO:0000256" key="4">
    <source>
        <dbReference type="ARBA" id="ARBA00022475"/>
    </source>
</evidence>
<evidence type="ECO:0000313" key="11">
    <source>
        <dbReference type="Proteomes" id="UP000243904"/>
    </source>
</evidence>
<name>A0A1H1XXQ7_9BRAD</name>
<keyword evidence="3" id="KW-0813">Transport</keyword>
<evidence type="ECO:0000256" key="2">
    <source>
        <dbReference type="ARBA" id="ARBA00008537"/>
    </source>
</evidence>
<evidence type="ECO:0000256" key="8">
    <source>
        <dbReference type="SAM" id="Phobius"/>
    </source>
</evidence>
<keyword evidence="7 8" id="KW-0472">Membrane</keyword>
<dbReference type="NCBIfam" id="TIGR00711">
    <property type="entry name" value="efflux_EmrB"/>
    <property type="match status" value="1"/>
</dbReference>
<keyword evidence="11" id="KW-1185">Reference proteome</keyword>
<feature type="transmembrane region" description="Helical" evidence="8">
    <location>
        <begin position="346"/>
        <end position="365"/>
    </location>
</feature>
<dbReference type="Proteomes" id="UP000243904">
    <property type="component" value="Chromosome I"/>
</dbReference>
<keyword evidence="6 8" id="KW-1133">Transmembrane helix</keyword>
<feature type="transmembrane region" description="Helical" evidence="8">
    <location>
        <begin position="285"/>
        <end position="306"/>
    </location>
</feature>
<dbReference type="InterPro" id="IPR036259">
    <property type="entry name" value="MFS_trans_sf"/>
</dbReference>
<dbReference type="EMBL" id="LT629750">
    <property type="protein sequence ID" value="SDT14047.1"/>
    <property type="molecule type" value="Genomic_DNA"/>
</dbReference>
<dbReference type="InterPro" id="IPR020846">
    <property type="entry name" value="MFS_dom"/>
</dbReference>
<evidence type="ECO:0000256" key="1">
    <source>
        <dbReference type="ARBA" id="ARBA00004651"/>
    </source>
</evidence>
<feature type="transmembrane region" description="Helical" evidence="8">
    <location>
        <begin position="147"/>
        <end position="170"/>
    </location>
</feature>
<evidence type="ECO:0000256" key="3">
    <source>
        <dbReference type="ARBA" id="ARBA00022448"/>
    </source>
</evidence>
<dbReference type="InterPro" id="IPR011701">
    <property type="entry name" value="MFS"/>
</dbReference>
<dbReference type="Pfam" id="PF07690">
    <property type="entry name" value="MFS_1"/>
    <property type="match status" value="1"/>
</dbReference>
<evidence type="ECO:0000256" key="6">
    <source>
        <dbReference type="ARBA" id="ARBA00022989"/>
    </source>
</evidence>
<keyword evidence="4" id="KW-1003">Cell membrane</keyword>
<dbReference type="Gene3D" id="1.20.1250.20">
    <property type="entry name" value="MFS general substrate transporter like domains"/>
    <property type="match status" value="1"/>
</dbReference>
<feature type="transmembrane region" description="Helical" evidence="8">
    <location>
        <begin position="211"/>
        <end position="231"/>
    </location>
</feature>
<dbReference type="CDD" id="cd17503">
    <property type="entry name" value="MFS_LmrB_MDR_like"/>
    <property type="match status" value="1"/>
</dbReference>
<comment type="similarity">
    <text evidence="2">Belongs to the major facilitator superfamily. EmrB family.</text>
</comment>
<evidence type="ECO:0000259" key="9">
    <source>
        <dbReference type="PROSITE" id="PS50850"/>
    </source>
</evidence>
<dbReference type="PANTHER" id="PTHR42718:SF9">
    <property type="entry name" value="MAJOR FACILITATOR SUPERFAMILY MULTIDRUG TRANSPORTER MFSC"/>
    <property type="match status" value="1"/>
</dbReference>
<dbReference type="AlphaFoldDB" id="A0A1H1XXQ7"/>
<feature type="transmembrane region" description="Helical" evidence="8">
    <location>
        <begin position="243"/>
        <end position="264"/>
    </location>
</feature>
<organism evidence="10 11">
    <name type="scientific">Bradyrhizobium canariense</name>
    <dbReference type="NCBI Taxonomy" id="255045"/>
    <lineage>
        <taxon>Bacteria</taxon>
        <taxon>Pseudomonadati</taxon>
        <taxon>Pseudomonadota</taxon>
        <taxon>Alphaproteobacteria</taxon>
        <taxon>Hyphomicrobiales</taxon>
        <taxon>Nitrobacteraceae</taxon>
        <taxon>Bradyrhizobium</taxon>
    </lineage>
</organism>
<dbReference type="Gene3D" id="1.20.1720.10">
    <property type="entry name" value="Multidrug resistance protein D"/>
    <property type="match status" value="1"/>
</dbReference>
<evidence type="ECO:0000256" key="7">
    <source>
        <dbReference type="ARBA" id="ARBA00023136"/>
    </source>
</evidence>
<keyword evidence="5 8" id="KW-0812">Transmembrane</keyword>
<feature type="transmembrane region" description="Helical" evidence="8">
    <location>
        <begin position="90"/>
        <end position="111"/>
    </location>
</feature>
<reference evidence="11" key="1">
    <citation type="submission" date="2016-10" db="EMBL/GenBank/DDBJ databases">
        <authorList>
            <person name="Varghese N."/>
            <person name="Submissions S."/>
        </authorList>
    </citation>
    <scope>NUCLEOTIDE SEQUENCE [LARGE SCALE GENOMIC DNA]</scope>
    <source>
        <strain evidence="11">GAS369</strain>
    </source>
</reference>
<protein>
    <submittedName>
        <fullName evidence="10">MFS transporter, DHA2 family, multidrug resistance protein</fullName>
    </submittedName>
</protein>
<dbReference type="InterPro" id="IPR004638">
    <property type="entry name" value="EmrB-like"/>
</dbReference>
<feature type="domain" description="Major facilitator superfamily (MFS) profile" evidence="9">
    <location>
        <begin position="24"/>
        <end position="521"/>
    </location>
</feature>
<dbReference type="GO" id="GO:0022857">
    <property type="term" value="F:transmembrane transporter activity"/>
    <property type="evidence" value="ECO:0007669"/>
    <property type="project" value="InterPro"/>
</dbReference>
<feature type="transmembrane region" description="Helical" evidence="8">
    <location>
        <begin position="22"/>
        <end position="48"/>
    </location>
</feature>
<dbReference type="PROSITE" id="PS50850">
    <property type="entry name" value="MFS"/>
    <property type="match status" value="1"/>
</dbReference>
<comment type="subcellular location">
    <subcellularLocation>
        <location evidence="1">Cell membrane</location>
        <topology evidence="1">Multi-pass membrane protein</topology>
    </subcellularLocation>
</comment>
<feature type="transmembrane region" description="Helical" evidence="8">
    <location>
        <begin position="312"/>
        <end position="334"/>
    </location>
</feature>
<gene>
    <name evidence="10" type="ORF">SAMN05444158_4540</name>
</gene>
<dbReference type="PRINTS" id="PR01036">
    <property type="entry name" value="TCRTETB"/>
</dbReference>
<dbReference type="RefSeq" id="WP_100384455.1">
    <property type="nucleotide sequence ID" value="NZ_LT629750.1"/>
</dbReference>
<dbReference type="SUPFAM" id="SSF103473">
    <property type="entry name" value="MFS general substrate transporter"/>
    <property type="match status" value="1"/>
</dbReference>
<feature type="transmembrane region" description="Helical" evidence="8">
    <location>
        <begin position="380"/>
        <end position="400"/>
    </location>
</feature>
<evidence type="ECO:0000313" key="10">
    <source>
        <dbReference type="EMBL" id="SDT14047.1"/>
    </source>
</evidence>
<feature type="transmembrane region" description="Helical" evidence="8">
    <location>
        <begin position="176"/>
        <end position="199"/>
    </location>
</feature>
<feature type="transmembrane region" description="Helical" evidence="8">
    <location>
        <begin position="60"/>
        <end position="78"/>
    </location>
</feature>
<evidence type="ECO:0000256" key="5">
    <source>
        <dbReference type="ARBA" id="ARBA00022692"/>
    </source>
</evidence>
<proteinExistence type="inferred from homology"/>
<sequence length="529" mass="56641">MSEAGAAAAHAEAAWKPAYNPWLIAVSVTLAAFMEILDTTIVNVALPHIAGSLSASSDEATWALTSYLVANGIVLTISGWLGDLLGRKRYFIICIAMFTVCSFLCGIASSLTQLIVFRLAQGFFGGGLQPNQQSIILDTFPPAKRGAAFGVTAIATVVAPVLGPTLGGYITDQASWRWIFFLNIPVGALAVFLVSVLVEDPPWEKNKRSRGIDYIGLSLITLGLGALQIMMDRGEDAGWFESGFIWLMALIAFLGILGAIGWLLTADKPIIDLAVFKDRNFAAGCMFIGAMGAILYASAVIIPQFAQQTLQYTATWAGLVLSPGGIAVILLIPIVGKLMTVVQTRYVIGVGFMIMGGALLFSSTITPNVDFRTLVMMRTAQTAGLAFLFVPISTVAYMTLPRRLNGDGAALFSMFRNVFGSIGISLSTAQITQRSQVHQTYLSQWASPFHQPYQALIATYEQALHTMGRVGVAAHDVAIGRVYQAFRIQVTVLAYSDVFYYCAIVAFIVAPFCLFLSPKIGGGAPGGAH</sequence>
<dbReference type="PANTHER" id="PTHR42718">
    <property type="entry name" value="MAJOR FACILITATOR SUPERFAMILY MULTIDRUG TRANSPORTER MFSC"/>
    <property type="match status" value="1"/>
</dbReference>
<accession>A0A1H1XXQ7</accession>
<feature type="transmembrane region" description="Helical" evidence="8">
    <location>
        <begin position="498"/>
        <end position="517"/>
    </location>
</feature>
<dbReference type="GO" id="GO:0005886">
    <property type="term" value="C:plasma membrane"/>
    <property type="evidence" value="ECO:0007669"/>
    <property type="project" value="UniProtKB-SubCell"/>
</dbReference>